<dbReference type="Pfam" id="PF02653">
    <property type="entry name" value="BPD_transp_2"/>
    <property type="match status" value="1"/>
</dbReference>
<feature type="transmembrane region" description="Helical" evidence="6">
    <location>
        <begin position="21"/>
        <end position="43"/>
    </location>
</feature>
<accession>F2NY40</accession>
<evidence type="ECO:0000256" key="5">
    <source>
        <dbReference type="ARBA" id="ARBA00023136"/>
    </source>
</evidence>
<evidence type="ECO:0000256" key="1">
    <source>
        <dbReference type="ARBA" id="ARBA00004651"/>
    </source>
</evidence>
<evidence type="ECO:0000256" key="4">
    <source>
        <dbReference type="ARBA" id="ARBA00022989"/>
    </source>
</evidence>
<name>F2NY40_TRES6</name>
<dbReference type="AlphaFoldDB" id="F2NY40"/>
<feature type="transmembrane region" description="Helical" evidence="6">
    <location>
        <begin position="204"/>
        <end position="223"/>
    </location>
</feature>
<dbReference type="eggNOG" id="COG4603">
    <property type="taxonomic scope" value="Bacteria"/>
</dbReference>
<dbReference type="OrthoDB" id="45037at2"/>
<dbReference type="RefSeq" id="WP_013701084.1">
    <property type="nucleotide sequence ID" value="NC_015385.1"/>
</dbReference>
<gene>
    <name evidence="7" type="ordered locus">Tresu_0865</name>
</gene>
<comment type="subcellular location">
    <subcellularLocation>
        <location evidence="1">Cell membrane</location>
        <topology evidence="1">Multi-pass membrane protein</topology>
    </subcellularLocation>
</comment>
<feature type="transmembrane region" description="Helical" evidence="6">
    <location>
        <begin position="253"/>
        <end position="272"/>
    </location>
</feature>
<evidence type="ECO:0000256" key="2">
    <source>
        <dbReference type="ARBA" id="ARBA00022475"/>
    </source>
</evidence>
<dbReference type="GeneID" id="302998038"/>
<feature type="transmembrane region" description="Helical" evidence="6">
    <location>
        <begin position="92"/>
        <end position="113"/>
    </location>
</feature>
<dbReference type="GO" id="GO:0005886">
    <property type="term" value="C:plasma membrane"/>
    <property type="evidence" value="ECO:0007669"/>
    <property type="project" value="UniProtKB-SubCell"/>
</dbReference>
<dbReference type="CDD" id="cd06580">
    <property type="entry name" value="TM_PBP1_transp_TpRbsC_like"/>
    <property type="match status" value="1"/>
</dbReference>
<dbReference type="HOGENOM" id="CLU_040769_0_2_12"/>
<dbReference type="EMBL" id="CP002631">
    <property type="protein sequence ID" value="AEB13791.1"/>
    <property type="molecule type" value="Genomic_DNA"/>
</dbReference>
<feature type="transmembrane region" description="Helical" evidence="6">
    <location>
        <begin position="63"/>
        <end position="85"/>
    </location>
</feature>
<dbReference type="PANTHER" id="PTHR47089:SF1">
    <property type="entry name" value="GUANOSINE ABC TRANSPORTER PERMEASE PROTEIN NUPP"/>
    <property type="match status" value="1"/>
</dbReference>
<proteinExistence type="predicted"/>
<evidence type="ECO:0000256" key="3">
    <source>
        <dbReference type="ARBA" id="ARBA00022692"/>
    </source>
</evidence>
<dbReference type="PANTHER" id="PTHR47089">
    <property type="entry name" value="ABC TRANSPORTER, PERMEASE PROTEIN"/>
    <property type="match status" value="1"/>
</dbReference>
<feature type="transmembrane region" description="Helical" evidence="6">
    <location>
        <begin position="119"/>
        <end position="141"/>
    </location>
</feature>
<reference evidence="8" key="2">
    <citation type="submission" date="2011-04" db="EMBL/GenBank/DDBJ databases">
        <title>The complete genome of chromosome of Treponema succinifaciens DSM 2489.</title>
        <authorList>
            <person name="Lucas S."/>
            <person name="Copeland A."/>
            <person name="Lapidus A."/>
            <person name="Bruce D."/>
            <person name="Goodwin L."/>
            <person name="Pitluck S."/>
            <person name="Peters L."/>
            <person name="Kyrpides N."/>
            <person name="Mavromatis K."/>
            <person name="Ivanova N."/>
            <person name="Ovchinnikova G."/>
            <person name="Teshima H."/>
            <person name="Detter J.C."/>
            <person name="Tapia R."/>
            <person name="Han C."/>
            <person name="Land M."/>
            <person name="Hauser L."/>
            <person name="Markowitz V."/>
            <person name="Cheng J.-F."/>
            <person name="Hugenholtz P."/>
            <person name="Woyke T."/>
            <person name="Wu D."/>
            <person name="Gronow S."/>
            <person name="Wellnitz S."/>
            <person name="Brambilla E."/>
            <person name="Klenk H.-P."/>
            <person name="Eisen J.A."/>
        </authorList>
    </citation>
    <scope>NUCLEOTIDE SEQUENCE [LARGE SCALE GENOMIC DNA]</scope>
    <source>
        <strain evidence="8">ATCC 33096 / DSM 2489 / 6091</strain>
    </source>
</reference>
<dbReference type="GO" id="GO:0022857">
    <property type="term" value="F:transmembrane transporter activity"/>
    <property type="evidence" value="ECO:0007669"/>
    <property type="project" value="InterPro"/>
</dbReference>
<dbReference type="Proteomes" id="UP000006852">
    <property type="component" value="Chromosome"/>
</dbReference>
<keyword evidence="3 6" id="KW-0812">Transmembrane</keyword>
<reference evidence="7 8" key="1">
    <citation type="journal article" date="2011" name="Stand. Genomic Sci.">
        <title>Complete genome sequence of Treponema succinifaciens type strain (6091).</title>
        <authorList>
            <person name="Han C."/>
            <person name="Gronow S."/>
            <person name="Teshima H."/>
            <person name="Lapidus A."/>
            <person name="Nolan M."/>
            <person name="Lucas S."/>
            <person name="Hammon N."/>
            <person name="Deshpande S."/>
            <person name="Cheng J.F."/>
            <person name="Zeytun A."/>
            <person name="Tapia R."/>
            <person name="Goodwin L."/>
            <person name="Pitluck S."/>
            <person name="Liolios K."/>
            <person name="Pagani I."/>
            <person name="Ivanova N."/>
            <person name="Mavromatis K."/>
            <person name="Mikhailova N."/>
            <person name="Huntemann M."/>
            <person name="Pati A."/>
            <person name="Chen A."/>
            <person name="Palaniappan K."/>
            <person name="Land M."/>
            <person name="Hauser L."/>
            <person name="Brambilla E.M."/>
            <person name="Rohde M."/>
            <person name="Goker M."/>
            <person name="Woyke T."/>
            <person name="Bristow J."/>
            <person name="Eisen J.A."/>
            <person name="Markowitz V."/>
            <person name="Hugenholtz P."/>
            <person name="Kyrpides N.C."/>
            <person name="Klenk H.P."/>
            <person name="Detter J.C."/>
        </authorList>
    </citation>
    <scope>NUCLEOTIDE SEQUENCE [LARGE SCALE GENOMIC DNA]</scope>
    <source>
        <strain evidence="8">ATCC 33096 / DSM 2489 / 6091</strain>
    </source>
</reference>
<dbReference type="InterPro" id="IPR001851">
    <property type="entry name" value="ABC_transp_permease"/>
</dbReference>
<sequence length="380" mass="40852">MVIKKIFSAETKKEERKSGPFLIALSAVLLGLAVGGLLMLFIGENPFEAYAYILRGALMNRERIGNTFATATPLMFTGLSFAFAYKTGLFNIGASGQMLVGGLFATVVGHFVFLPRPLYLVVLVISALAGGSLWGALVGFLKAKFNVHEVVSSIMLNWTAYWSIYYFIPAYLKGPSLETESSSLAVTQSLRSHWLSAVFSGSEYINLGIIFAVASVFLVRWCLNRTTVGYELKAVGANRFCAEYAGINVNRSIVLSMAISGGLSGLAGLSYYAGYALNMQIGVMPAQGFDGIAVSLLGASTPVGVLFASLFFGILQSGKGFMNALTDVPPEIADTIISVIIYFTATSVLFEKLWNGLFHKLHEKKLAGLSENSNQPGAEK</sequence>
<feature type="transmembrane region" description="Helical" evidence="6">
    <location>
        <begin position="292"/>
        <end position="315"/>
    </location>
</feature>
<organism evidence="7 8">
    <name type="scientific">Treponema succinifaciens (strain ATCC 33096 / DSM 2489 / 6091)</name>
    <dbReference type="NCBI Taxonomy" id="869209"/>
    <lineage>
        <taxon>Bacteria</taxon>
        <taxon>Pseudomonadati</taxon>
        <taxon>Spirochaetota</taxon>
        <taxon>Spirochaetia</taxon>
        <taxon>Spirochaetales</taxon>
        <taxon>Treponemataceae</taxon>
        <taxon>Treponema</taxon>
    </lineage>
</organism>
<keyword evidence="8" id="KW-1185">Reference proteome</keyword>
<dbReference type="STRING" id="869209.Tresu_0865"/>
<keyword evidence="4 6" id="KW-1133">Transmembrane helix</keyword>
<evidence type="ECO:0000313" key="8">
    <source>
        <dbReference type="Proteomes" id="UP000006852"/>
    </source>
</evidence>
<evidence type="ECO:0000256" key="6">
    <source>
        <dbReference type="SAM" id="Phobius"/>
    </source>
</evidence>
<dbReference type="KEGG" id="tsu:Tresu_0865"/>
<keyword evidence="2" id="KW-1003">Cell membrane</keyword>
<evidence type="ECO:0000313" key="7">
    <source>
        <dbReference type="EMBL" id="AEB13791.1"/>
    </source>
</evidence>
<keyword evidence="5 6" id="KW-0472">Membrane</keyword>
<protein>
    <submittedName>
        <fullName evidence="7">ABC-type transporter, integral membrane subunit</fullName>
    </submittedName>
</protein>
<feature type="transmembrane region" description="Helical" evidence="6">
    <location>
        <begin position="153"/>
        <end position="172"/>
    </location>
</feature>